<evidence type="ECO:0000313" key="2">
    <source>
        <dbReference type="EMBL" id="GGR37554.1"/>
    </source>
</evidence>
<dbReference type="Gene3D" id="2.60.120.260">
    <property type="entry name" value="Galactose-binding domain-like"/>
    <property type="match status" value="1"/>
</dbReference>
<reference evidence="2" key="2">
    <citation type="submission" date="2020-09" db="EMBL/GenBank/DDBJ databases">
        <authorList>
            <person name="Sun Q."/>
            <person name="Ohkuma M."/>
        </authorList>
    </citation>
    <scope>NUCLEOTIDE SEQUENCE</scope>
    <source>
        <strain evidence="2">JCM 31311</strain>
    </source>
</reference>
<proteinExistence type="predicted"/>
<dbReference type="Gene3D" id="3.30.1870.10">
    <property type="entry name" value="EreA-like, domain 2"/>
    <property type="match status" value="1"/>
</dbReference>
<dbReference type="AlphaFoldDB" id="A0A918KWQ7"/>
<dbReference type="RefSeq" id="WP_189093610.1">
    <property type="nucleotide sequence ID" value="NZ_BMQL01000080.1"/>
</dbReference>
<organism evidence="2 3">
    <name type="scientific">Deinococcus ruber</name>
    <dbReference type="NCBI Taxonomy" id="1848197"/>
    <lineage>
        <taxon>Bacteria</taxon>
        <taxon>Thermotogati</taxon>
        <taxon>Deinococcota</taxon>
        <taxon>Deinococci</taxon>
        <taxon>Deinococcales</taxon>
        <taxon>Deinococcaceae</taxon>
        <taxon>Deinococcus</taxon>
    </lineage>
</organism>
<evidence type="ECO:0008006" key="4">
    <source>
        <dbReference type="Google" id="ProtNLM"/>
    </source>
</evidence>
<dbReference type="InterPro" id="IPR052036">
    <property type="entry name" value="Hydrolase/PRTase-associated"/>
</dbReference>
<protein>
    <recommendedName>
        <fullName evidence="4">Erythromycin esterase</fullName>
    </recommendedName>
</protein>
<feature type="chain" id="PRO_5036758697" description="Erythromycin esterase" evidence="1">
    <location>
        <begin position="22"/>
        <end position="579"/>
    </location>
</feature>
<dbReference type="Pfam" id="PF05139">
    <property type="entry name" value="Erythro_esteras"/>
    <property type="match status" value="1"/>
</dbReference>
<dbReference type="Gene3D" id="3.40.1660.10">
    <property type="entry name" value="EreA-like (biosynthetic domain)"/>
    <property type="match status" value="1"/>
</dbReference>
<feature type="signal peptide" evidence="1">
    <location>
        <begin position="1"/>
        <end position="21"/>
    </location>
</feature>
<keyword evidence="1" id="KW-0732">Signal</keyword>
<evidence type="ECO:0000313" key="3">
    <source>
        <dbReference type="Proteomes" id="UP000603865"/>
    </source>
</evidence>
<dbReference type="InterPro" id="IPR007815">
    <property type="entry name" value="Emycin_Estase"/>
</dbReference>
<dbReference type="SUPFAM" id="SSF159501">
    <property type="entry name" value="EreA/ChaN-like"/>
    <property type="match status" value="1"/>
</dbReference>
<accession>A0A918KWQ7</accession>
<gene>
    <name evidence="2" type="ORF">GCM10008957_53720</name>
</gene>
<dbReference type="EMBL" id="BMQL01000080">
    <property type="protein sequence ID" value="GGR37554.1"/>
    <property type="molecule type" value="Genomic_DNA"/>
</dbReference>
<dbReference type="CDD" id="cd14728">
    <property type="entry name" value="Ere-like"/>
    <property type="match status" value="1"/>
</dbReference>
<evidence type="ECO:0000256" key="1">
    <source>
        <dbReference type="SAM" id="SignalP"/>
    </source>
</evidence>
<reference evidence="2" key="1">
    <citation type="journal article" date="2014" name="Int. J. Syst. Evol. Microbiol.">
        <title>Complete genome sequence of Corynebacterium casei LMG S-19264T (=DSM 44701T), isolated from a smear-ripened cheese.</title>
        <authorList>
            <consortium name="US DOE Joint Genome Institute (JGI-PGF)"/>
            <person name="Walter F."/>
            <person name="Albersmeier A."/>
            <person name="Kalinowski J."/>
            <person name="Ruckert C."/>
        </authorList>
    </citation>
    <scope>NUCLEOTIDE SEQUENCE</scope>
    <source>
        <strain evidence="2">JCM 31311</strain>
    </source>
</reference>
<dbReference type="PANTHER" id="PTHR31299">
    <property type="entry name" value="ESTERASE, PUTATIVE (AFU_ORTHOLOGUE AFUA_1G05850)-RELATED"/>
    <property type="match status" value="1"/>
</dbReference>
<sequence>MHRISIVLRSLWFLSALLTSAAATNLPFQNLQLDTPGFPGQPRDWVASDRVATQLDTTLKHGGSASLRIDASAAPQLVATGWEAAPWRGQRLQLSAFIHTQPDQAAQGVLTFGPCTSLPCPAGAQVTISGPHHLDWIQMTVPFHVPSTAQHLSVVLTVSSGTLWLDDLSLTANGRPVVEAAPFLGPDAHQLTWLKTHVHPIRTAAPPQDDSDLAPVGPLVGDAPIVGLGEGTHGTHAFFTLKTRLVQFLVQRRGFRIFAIEESPALVDAVNSYLQRGQGAPEALLYGSVWHTQEMLALLKWMRMYNTTAAQKLTFTGFDLRSTLPELTTLQELVTKAEPAYLQQLQQLRDGLSTAPYVTYGPIDPHKQPVYQANRALAATVLLHLQHQQRAYRRVLSAPQVETALLYARRVWQFTGMPLFGPYDYRDQMMARNVEDLARAHPGQKLILWAHDIHVGRLAGRMGEVLSRDLGAKYVPIGTLFNDGTYSAIPGAGHALVEGNVAPPMYVGSLEQAFAQVGGPFFLNLRTVRTAPEAAWLNTPQDVRFIGQSAAPQETDRENLAHLFDAVVFVPHSTSSLLR</sequence>
<dbReference type="GO" id="GO:0046677">
    <property type="term" value="P:response to antibiotic"/>
    <property type="evidence" value="ECO:0007669"/>
    <property type="project" value="InterPro"/>
</dbReference>
<keyword evidence="3" id="KW-1185">Reference proteome</keyword>
<name>A0A918KWQ7_9DEIO</name>
<dbReference type="Gene3D" id="1.20.1440.30">
    <property type="entry name" value="Biosynthetic Protein domain"/>
    <property type="match status" value="1"/>
</dbReference>
<dbReference type="PANTHER" id="PTHR31299:SF0">
    <property type="entry name" value="ESTERASE, PUTATIVE (AFU_ORTHOLOGUE AFUA_1G05850)-RELATED"/>
    <property type="match status" value="1"/>
</dbReference>
<comment type="caution">
    <text evidence="2">The sequence shown here is derived from an EMBL/GenBank/DDBJ whole genome shotgun (WGS) entry which is preliminary data.</text>
</comment>
<dbReference type="Proteomes" id="UP000603865">
    <property type="component" value="Unassembled WGS sequence"/>
</dbReference>